<evidence type="ECO:0000256" key="1">
    <source>
        <dbReference type="SAM" id="MobiDB-lite"/>
    </source>
</evidence>
<feature type="region of interest" description="Disordered" evidence="1">
    <location>
        <begin position="111"/>
        <end position="142"/>
    </location>
</feature>
<proteinExistence type="predicted"/>
<protein>
    <submittedName>
        <fullName evidence="2">Uncharacterized protein</fullName>
    </submittedName>
</protein>
<organism evidence="2 3">
    <name type="scientific">Marasmius tenuissimus</name>
    <dbReference type="NCBI Taxonomy" id="585030"/>
    <lineage>
        <taxon>Eukaryota</taxon>
        <taxon>Fungi</taxon>
        <taxon>Dikarya</taxon>
        <taxon>Basidiomycota</taxon>
        <taxon>Agaricomycotina</taxon>
        <taxon>Agaricomycetes</taxon>
        <taxon>Agaricomycetidae</taxon>
        <taxon>Agaricales</taxon>
        <taxon>Marasmiineae</taxon>
        <taxon>Marasmiaceae</taxon>
        <taxon>Marasmius</taxon>
    </lineage>
</organism>
<dbReference type="Proteomes" id="UP001437256">
    <property type="component" value="Unassembled WGS sequence"/>
</dbReference>
<dbReference type="InterPro" id="IPR051150">
    <property type="entry name" value="SWT21/TCAB1_mRNA_Telomere"/>
</dbReference>
<dbReference type="PANTHER" id="PTHR13211:SF0">
    <property type="entry name" value="TELOMERASE CAJAL BODY PROTEIN 1"/>
    <property type="match status" value="1"/>
</dbReference>
<dbReference type="EMBL" id="JBBXMP010000015">
    <property type="protein sequence ID" value="KAL0068982.1"/>
    <property type="molecule type" value="Genomic_DNA"/>
</dbReference>
<dbReference type="PANTHER" id="PTHR13211">
    <property type="entry name" value="TELOMERASE CAJAL BODY PROTEIN 1"/>
    <property type="match status" value="1"/>
</dbReference>
<dbReference type="SUPFAM" id="SSF50978">
    <property type="entry name" value="WD40 repeat-like"/>
    <property type="match status" value="1"/>
</dbReference>
<name>A0ABR3A8X7_9AGAR</name>
<dbReference type="InterPro" id="IPR015943">
    <property type="entry name" value="WD40/YVTN_repeat-like_dom_sf"/>
</dbReference>
<feature type="compositionally biased region" description="Polar residues" evidence="1">
    <location>
        <begin position="111"/>
        <end position="121"/>
    </location>
</feature>
<dbReference type="InterPro" id="IPR036322">
    <property type="entry name" value="WD40_repeat_dom_sf"/>
</dbReference>
<keyword evidence="3" id="KW-1185">Reference proteome</keyword>
<gene>
    <name evidence="2" type="ORF">AAF712_003975</name>
</gene>
<sequence length="158" mass="17874">MRPHLLYASFRRRTEVACWDLRSNANIPWKLYSLAASATPEELTNQKRRFDVDIGGRWLSVGSQDGSISLFDLDEEDDTQQRHYEEPLGVLPTLGFQAHEDSVTTAAFRPTSSDMVSTSGSRCFKGDSSDEEEDDVNVKATKKQPIVRDGSIKLWRFS</sequence>
<dbReference type="Gene3D" id="2.130.10.10">
    <property type="entry name" value="YVTN repeat-like/Quinoprotein amine dehydrogenase"/>
    <property type="match status" value="1"/>
</dbReference>
<evidence type="ECO:0000313" key="3">
    <source>
        <dbReference type="Proteomes" id="UP001437256"/>
    </source>
</evidence>
<evidence type="ECO:0000313" key="2">
    <source>
        <dbReference type="EMBL" id="KAL0068982.1"/>
    </source>
</evidence>
<accession>A0ABR3A8X7</accession>
<comment type="caution">
    <text evidence="2">The sequence shown here is derived from an EMBL/GenBank/DDBJ whole genome shotgun (WGS) entry which is preliminary data.</text>
</comment>
<reference evidence="2 3" key="1">
    <citation type="submission" date="2024-05" db="EMBL/GenBank/DDBJ databases">
        <title>A draft genome resource for the thread blight pathogen Marasmius tenuissimus strain MS-2.</title>
        <authorList>
            <person name="Yulfo-Soto G.E."/>
            <person name="Baruah I.K."/>
            <person name="Amoako-Attah I."/>
            <person name="Bukari Y."/>
            <person name="Meinhardt L.W."/>
            <person name="Bailey B.A."/>
            <person name="Cohen S.P."/>
        </authorList>
    </citation>
    <scope>NUCLEOTIDE SEQUENCE [LARGE SCALE GENOMIC DNA]</scope>
    <source>
        <strain evidence="2 3">MS-2</strain>
    </source>
</reference>